<organism evidence="1 2">
    <name type="scientific">Cognaticolwellia beringensis</name>
    <dbReference type="NCBI Taxonomy" id="1967665"/>
    <lineage>
        <taxon>Bacteria</taxon>
        <taxon>Pseudomonadati</taxon>
        <taxon>Pseudomonadota</taxon>
        <taxon>Gammaproteobacteria</taxon>
        <taxon>Alteromonadales</taxon>
        <taxon>Colwelliaceae</taxon>
        <taxon>Cognaticolwellia</taxon>
    </lineage>
</organism>
<dbReference type="PANTHER" id="PTHR13061">
    <property type="entry name" value="DYNACTIN SUBUNIT P25"/>
    <property type="match status" value="1"/>
</dbReference>
<dbReference type="KEGG" id="cber:B5D82_10930"/>
<protein>
    <submittedName>
        <fullName evidence="1">Transferase hexapeptide repeat family protein</fullName>
    </submittedName>
</protein>
<dbReference type="InterPro" id="IPR011004">
    <property type="entry name" value="Trimer_LpxA-like_sf"/>
</dbReference>
<dbReference type="EMBL" id="CP020465">
    <property type="protein sequence ID" value="ASP48227.1"/>
    <property type="molecule type" value="Genomic_DNA"/>
</dbReference>
<keyword evidence="2" id="KW-1185">Reference proteome</keyword>
<dbReference type="AlphaFoldDB" id="A0A222G8M4"/>
<dbReference type="Pfam" id="PF00132">
    <property type="entry name" value="Hexapep"/>
    <property type="match status" value="2"/>
</dbReference>
<dbReference type="RefSeq" id="WP_081151507.1">
    <property type="nucleotide sequence ID" value="NZ_CP020465.1"/>
</dbReference>
<evidence type="ECO:0000313" key="2">
    <source>
        <dbReference type="Proteomes" id="UP000202259"/>
    </source>
</evidence>
<gene>
    <name evidence="1" type="ORF">B5D82_10930</name>
</gene>
<dbReference type="PANTHER" id="PTHR13061:SF29">
    <property type="entry name" value="GAMMA CARBONIC ANHYDRASE-LIKE 1, MITOCHONDRIAL-RELATED"/>
    <property type="match status" value="1"/>
</dbReference>
<sequence length="197" mass="21169">MPIYAIEDLHPVVDPTAFVHPTATLIGDVIIGANCYVGPGASLRGDFGRIVMHKGANIQDNCVAHSFPNQDCIVEEDGHIGHGAVLHGCTIGRNALVGMNSVIMDKAIIGADSLVAACSFVKGNFTCPPRSLIAGTPAAIKRTLSDKEVEWKTNGTQEYQHLSTRCHSSLQEVEALTTVQDQRPRFIQSTHSPKTKN</sequence>
<proteinExistence type="predicted"/>
<dbReference type="InterPro" id="IPR001451">
    <property type="entry name" value="Hexapep"/>
</dbReference>
<dbReference type="CDD" id="cd04745">
    <property type="entry name" value="LbH_paaY_like"/>
    <property type="match status" value="1"/>
</dbReference>
<dbReference type="GO" id="GO:0016740">
    <property type="term" value="F:transferase activity"/>
    <property type="evidence" value="ECO:0007669"/>
    <property type="project" value="UniProtKB-KW"/>
</dbReference>
<dbReference type="SUPFAM" id="SSF51161">
    <property type="entry name" value="Trimeric LpxA-like enzymes"/>
    <property type="match status" value="1"/>
</dbReference>
<keyword evidence="1" id="KW-0808">Transferase</keyword>
<dbReference type="FunFam" id="2.160.10.10:FF:000012">
    <property type="entry name" value="Carnitine operon protein CaiE"/>
    <property type="match status" value="1"/>
</dbReference>
<dbReference type="Proteomes" id="UP000202259">
    <property type="component" value="Chromosome"/>
</dbReference>
<accession>A0A222G8M4</accession>
<reference evidence="1 2" key="1">
    <citation type="submission" date="2017-08" db="EMBL/GenBank/DDBJ databases">
        <title>Complete genome of Colwellia sp. NB097-1, a psychrophile bacterium ioslated from Bering Sea.</title>
        <authorList>
            <person name="Chen X."/>
        </authorList>
    </citation>
    <scope>NUCLEOTIDE SEQUENCE [LARGE SCALE GENOMIC DNA]</scope>
    <source>
        <strain evidence="1 2">NB097-1</strain>
    </source>
</reference>
<dbReference type="Gene3D" id="2.160.10.10">
    <property type="entry name" value="Hexapeptide repeat proteins"/>
    <property type="match status" value="1"/>
</dbReference>
<dbReference type="OrthoDB" id="9803036at2"/>
<dbReference type="InterPro" id="IPR050484">
    <property type="entry name" value="Transf_Hexapept/Carb_Anhydrase"/>
</dbReference>
<name>A0A222G8M4_9GAMM</name>
<evidence type="ECO:0000313" key="1">
    <source>
        <dbReference type="EMBL" id="ASP48227.1"/>
    </source>
</evidence>